<feature type="region of interest" description="Disordered" evidence="4">
    <location>
        <begin position="496"/>
        <end position="528"/>
    </location>
</feature>
<dbReference type="InterPro" id="IPR035979">
    <property type="entry name" value="RBD_domain_sf"/>
</dbReference>
<feature type="domain" description="RRM" evidence="5">
    <location>
        <begin position="383"/>
        <end position="464"/>
    </location>
</feature>
<evidence type="ECO:0000313" key="6">
    <source>
        <dbReference type="EMBL" id="QDS73327.1"/>
    </source>
</evidence>
<dbReference type="Pfam" id="PF00076">
    <property type="entry name" value="RRM_1"/>
    <property type="match status" value="2"/>
</dbReference>
<dbReference type="AlphaFoldDB" id="A0A517LCF4"/>
<evidence type="ECO:0000256" key="3">
    <source>
        <dbReference type="PROSITE-ProRule" id="PRU00176"/>
    </source>
</evidence>
<evidence type="ECO:0000259" key="5">
    <source>
        <dbReference type="PROSITE" id="PS50102"/>
    </source>
</evidence>
<dbReference type="SUPFAM" id="SSF54928">
    <property type="entry name" value="RNA-binding domain, RBD"/>
    <property type="match status" value="2"/>
</dbReference>
<dbReference type="EMBL" id="CP042193">
    <property type="protein sequence ID" value="QDS73327.1"/>
    <property type="molecule type" value="Genomic_DNA"/>
</dbReference>
<feature type="region of interest" description="Disordered" evidence="4">
    <location>
        <begin position="570"/>
        <end position="621"/>
    </location>
</feature>
<dbReference type="Gene3D" id="3.30.70.330">
    <property type="match status" value="2"/>
</dbReference>
<proteinExistence type="predicted"/>
<evidence type="ECO:0000256" key="4">
    <source>
        <dbReference type="SAM" id="MobiDB-lite"/>
    </source>
</evidence>
<organism evidence="6 7">
    <name type="scientific">Venturia effusa</name>
    <dbReference type="NCBI Taxonomy" id="50376"/>
    <lineage>
        <taxon>Eukaryota</taxon>
        <taxon>Fungi</taxon>
        <taxon>Dikarya</taxon>
        <taxon>Ascomycota</taxon>
        <taxon>Pezizomycotina</taxon>
        <taxon>Dothideomycetes</taxon>
        <taxon>Pleosporomycetidae</taxon>
        <taxon>Venturiales</taxon>
        <taxon>Venturiaceae</taxon>
        <taxon>Venturia</taxon>
    </lineage>
</organism>
<name>A0A517LCF4_9PEZI</name>
<dbReference type="PROSITE" id="PS50102">
    <property type="entry name" value="RRM"/>
    <property type="match status" value="2"/>
</dbReference>
<evidence type="ECO:0000256" key="1">
    <source>
        <dbReference type="ARBA" id="ARBA00022737"/>
    </source>
</evidence>
<feature type="compositionally biased region" description="Polar residues" evidence="4">
    <location>
        <begin position="570"/>
        <end position="585"/>
    </location>
</feature>
<feature type="domain" description="RRM" evidence="5">
    <location>
        <begin position="295"/>
        <end position="368"/>
    </location>
</feature>
<dbReference type="InterPro" id="IPR000504">
    <property type="entry name" value="RRM_dom"/>
</dbReference>
<gene>
    <name evidence="6" type="ORF">FKW77_006435</name>
</gene>
<dbReference type="SMART" id="SM00360">
    <property type="entry name" value="RRM"/>
    <property type="match status" value="2"/>
</dbReference>
<evidence type="ECO:0000256" key="2">
    <source>
        <dbReference type="ARBA" id="ARBA00022884"/>
    </source>
</evidence>
<reference evidence="6 7" key="1">
    <citation type="submission" date="2019-07" db="EMBL/GenBank/DDBJ databases">
        <title>Finished genome of Venturia effusa.</title>
        <authorList>
            <person name="Young C.A."/>
            <person name="Cox M.P."/>
            <person name="Ganley A.R.D."/>
            <person name="David W.J."/>
        </authorList>
    </citation>
    <scope>NUCLEOTIDE SEQUENCE [LARGE SCALE GENOMIC DNA]</scope>
    <source>
        <strain evidence="7">albino</strain>
    </source>
</reference>
<keyword evidence="2 3" id="KW-0694">RNA-binding</keyword>
<accession>A0A517LCF4</accession>
<dbReference type="OrthoDB" id="271725at2759"/>
<feature type="compositionally biased region" description="Low complexity" evidence="4">
    <location>
        <begin position="500"/>
        <end position="516"/>
    </location>
</feature>
<keyword evidence="1" id="KW-0677">Repeat</keyword>
<evidence type="ECO:0000313" key="7">
    <source>
        <dbReference type="Proteomes" id="UP000316270"/>
    </source>
</evidence>
<dbReference type="GO" id="GO:0003723">
    <property type="term" value="F:RNA binding"/>
    <property type="evidence" value="ECO:0007669"/>
    <property type="project" value="UniProtKB-UniRule"/>
</dbReference>
<keyword evidence="7" id="KW-1185">Reference proteome</keyword>
<dbReference type="PANTHER" id="PTHR24012">
    <property type="entry name" value="RNA BINDING PROTEIN"/>
    <property type="match status" value="1"/>
</dbReference>
<dbReference type="Proteomes" id="UP000316270">
    <property type="component" value="Chromosome 9"/>
</dbReference>
<sequence length="621" mass="67029">MPSPPSILSIIRMANLSVNDYGKRQNAYSGMGNYSQAAAVYGTYGHTPGSQASALRAAQYLPTTNSMMQSEHVDPAGMAALSQGFGAMGLHPSPFAAGGRTSSQVPAPNQAFGAPMSQYPSNGQQLLYNYPAANLVSGMSGINNGNQASGQMYTPMAQPGYYPVDNSPHGQTWTPRATSDGSAHVMPTLITPRRDSTSSNEDHLPTTPYTYGAYQNGVAVYDRSPNGLFTHSGTPSPSQFGYMTPQYTKQPSVGQLPLHLQILLQQDPPVPRAIPAPNSPMKPLDRCLENKNGETNVYIRGLLPETTDDMLHNWGTRFGDIQSSKSIIDLKTGSCKGFGFIKYHNFEDAENCIRGFHWLGYEVSFARESFYAKLKKFSDEANTNLYVSNIPRNMNEHELSVQFLPFKVCSARILRDDSGNGRGVGFARFESREVCEDVIKQFNNTPVTKPGGEEHIIQIRYSDTHEQKMLKQQTAAARQFRAAEFEFGCMQAGRSSLSIPSRGPTVSPPGSTSGPPANLTGSPTGASNQQDLKQYLVRNDAKLPPFGYAAPPAATAPYYLARPALSTINSDMGSGTQTPRVNLPSTDGGVPLDNEGDAKAPVTPTESVHASEGNEAGQDVE</sequence>
<dbReference type="InterPro" id="IPR012677">
    <property type="entry name" value="Nucleotide-bd_a/b_plait_sf"/>
</dbReference>
<protein>
    <recommendedName>
        <fullName evidence="5">RRM domain-containing protein</fullName>
    </recommendedName>
</protein>
<feature type="compositionally biased region" description="Polar residues" evidence="4">
    <location>
        <begin position="519"/>
        <end position="528"/>
    </location>
</feature>